<evidence type="ECO:0000313" key="4">
    <source>
        <dbReference type="Proteomes" id="UP000648663"/>
    </source>
</evidence>
<dbReference type="EMBL" id="JAAMPA010000001">
    <property type="protein sequence ID" value="NIH68232.1"/>
    <property type="molecule type" value="Genomic_DNA"/>
</dbReference>
<reference evidence="2 3" key="3">
    <citation type="submission" date="2020-02" db="EMBL/GenBank/DDBJ databases">
        <title>Sequencing the genomes of 1000 actinobacteria strains.</title>
        <authorList>
            <person name="Klenk H.-P."/>
        </authorList>
    </citation>
    <scope>NUCLEOTIDE SEQUENCE [LARGE SCALE GENOMIC DNA]</scope>
    <source>
        <strain evidence="2 3">DSM 45201</strain>
    </source>
</reference>
<accession>A0A846LPU4</accession>
<evidence type="ECO:0000313" key="3">
    <source>
        <dbReference type="Proteomes" id="UP000552836"/>
    </source>
</evidence>
<sequence length="54" mass="5711">MDIGQDRDDDLVTNPRTPNDVIVVVAGAANADISTVVQTLGFPTSTIDTAVVRR</sequence>
<dbReference type="AlphaFoldDB" id="A0A846LPU4"/>
<dbReference type="EMBL" id="BMMI01000008">
    <property type="protein sequence ID" value="GGL79381.1"/>
    <property type="molecule type" value="Genomic_DNA"/>
</dbReference>
<dbReference type="Proteomes" id="UP000648663">
    <property type="component" value="Unassembled WGS sequence"/>
</dbReference>
<reference evidence="4" key="2">
    <citation type="journal article" date="2019" name="Int. J. Syst. Evol. Microbiol.">
        <title>The Global Catalogue of Microorganisms (GCM) 10K type strain sequencing project: providing services to taxonomists for standard genome sequencing and annotation.</title>
        <authorList>
            <consortium name="The Broad Institute Genomics Platform"/>
            <consortium name="The Broad Institute Genome Sequencing Center for Infectious Disease"/>
            <person name="Wu L."/>
            <person name="Ma J."/>
        </authorList>
    </citation>
    <scope>NUCLEOTIDE SEQUENCE [LARGE SCALE GENOMIC DNA]</scope>
    <source>
        <strain evidence="4">CGMCC 4.5581</strain>
    </source>
</reference>
<evidence type="ECO:0000313" key="2">
    <source>
        <dbReference type="EMBL" id="NIH68232.1"/>
    </source>
</evidence>
<comment type="caution">
    <text evidence="2">The sequence shown here is derived from an EMBL/GenBank/DDBJ whole genome shotgun (WGS) entry which is preliminary data.</text>
</comment>
<dbReference type="Proteomes" id="UP000552836">
    <property type="component" value="Unassembled WGS sequence"/>
</dbReference>
<gene>
    <name evidence="2" type="ORF">FB380_002678</name>
    <name evidence="1" type="ORF">GCM10011589_39390</name>
</gene>
<evidence type="ECO:0000313" key="1">
    <source>
        <dbReference type="EMBL" id="GGL79381.1"/>
    </source>
</evidence>
<proteinExistence type="predicted"/>
<dbReference type="RefSeq" id="WP_166755477.1">
    <property type="nucleotide sequence ID" value="NZ_BAABJU010000005.1"/>
</dbReference>
<keyword evidence="4" id="KW-1185">Reference proteome</keyword>
<name>A0A846LPU4_9ACTN</name>
<protein>
    <submittedName>
        <fullName evidence="2">Uncharacterized protein</fullName>
    </submittedName>
</protein>
<reference evidence="1" key="4">
    <citation type="submission" date="2024-05" db="EMBL/GenBank/DDBJ databases">
        <authorList>
            <person name="Sun Q."/>
            <person name="Zhou Y."/>
        </authorList>
    </citation>
    <scope>NUCLEOTIDE SEQUENCE</scope>
    <source>
        <strain evidence="1">CGMCC 4.5581</strain>
    </source>
</reference>
<organism evidence="2 3">
    <name type="scientific">Modestobacter marinus</name>
    <dbReference type="NCBI Taxonomy" id="477641"/>
    <lineage>
        <taxon>Bacteria</taxon>
        <taxon>Bacillati</taxon>
        <taxon>Actinomycetota</taxon>
        <taxon>Actinomycetes</taxon>
        <taxon>Geodermatophilales</taxon>
        <taxon>Geodermatophilaceae</taxon>
        <taxon>Modestobacter</taxon>
    </lineage>
</organism>
<reference evidence="1" key="1">
    <citation type="journal article" date="2014" name="Int. J. Syst. Evol. Microbiol.">
        <title>Complete genome of a new Firmicutes species belonging to the dominant human colonic microbiota ('Ruminococcus bicirculans') reveals two chromosomes and a selective capacity to utilize plant glucans.</title>
        <authorList>
            <consortium name="NISC Comparative Sequencing Program"/>
            <person name="Wegmann U."/>
            <person name="Louis P."/>
            <person name="Goesmann A."/>
            <person name="Henrissat B."/>
            <person name="Duncan S.H."/>
            <person name="Flint H.J."/>
        </authorList>
    </citation>
    <scope>NUCLEOTIDE SEQUENCE</scope>
    <source>
        <strain evidence="1">CGMCC 4.5581</strain>
    </source>
</reference>